<comment type="caution">
    <text evidence="2">The sequence shown here is derived from an EMBL/GenBank/DDBJ whole genome shotgun (WGS) entry which is preliminary data.</text>
</comment>
<evidence type="ECO:0000259" key="1">
    <source>
        <dbReference type="PROSITE" id="PS50097"/>
    </source>
</evidence>
<dbReference type="CDD" id="cd18186">
    <property type="entry name" value="BTB_POZ_ZBTB_KLHL-like"/>
    <property type="match status" value="1"/>
</dbReference>
<name>A0AAW0AYB1_9AGAR</name>
<dbReference type="Proteomes" id="UP001362999">
    <property type="component" value="Unassembled WGS sequence"/>
</dbReference>
<reference evidence="2 3" key="1">
    <citation type="journal article" date="2024" name="J Genomics">
        <title>Draft genome sequencing and assembly of Favolaschia claudopus CIRM-BRFM 2984 isolated from oak limbs.</title>
        <authorList>
            <person name="Navarro D."/>
            <person name="Drula E."/>
            <person name="Chaduli D."/>
            <person name="Cazenave R."/>
            <person name="Ahrendt S."/>
            <person name="Wang J."/>
            <person name="Lipzen A."/>
            <person name="Daum C."/>
            <person name="Barry K."/>
            <person name="Grigoriev I.V."/>
            <person name="Favel A."/>
            <person name="Rosso M.N."/>
            <person name="Martin F."/>
        </authorList>
    </citation>
    <scope>NUCLEOTIDE SEQUENCE [LARGE SCALE GENOMIC DNA]</scope>
    <source>
        <strain evidence="2 3">CIRM-BRFM 2984</strain>
    </source>
</reference>
<dbReference type="Gene3D" id="3.30.710.10">
    <property type="entry name" value="Potassium Channel Kv1.1, Chain A"/>
    <property type="match status" value="1"/>
</dbReference>
<dbReference type="EMBL" id="JAWWNJ010000046">
    <property type="protein sequence ID" value="KAK7018451.1"/>
    <property type="molecule type" value="Genomic_DNA"/>
</dbReference>
<dbReference type="InterPro" id="IPR011333">
    <property type="entry name" value="SKP1/BTB/POZ_sf"/>
</dbReference>
<dbReference type="Pfam" id="PF00651">
    <property type="entry name" value="BTB"/>
    <property type="match status" value="1"/>
</dbReference>
<sequence length="331" mass="36977">MDASRSHQLNSSNKLHDSSAQVDDLWFTNTLIVIQAEDKVFRVPGGILAARSTVFRDMIAFPQPKSNEDFMDGCPVVRLQDPSKDVEVFLRAIYDSSYFMPAPAAYDLYAVLGILRLSHKYDVPYLHNRALEHLAAEGYFPAGYEDIVEQNHLIMPGTLTPVHALSVIAAAAEVGAFWLLPYAYYCAATFSVKELLPFLDGTLCRFALQALEGHADLTRAIISMHRFLTARQFETCTATQTCNVARNKMITELLNLVSVDAVDVFDMAKKVLRYLTSNGRLCTECANIARTKQHEGASAFWNELPQIFGLQSWGELRALRRIAMGEDTSGR</sequence>
<evidence type="ECO:0000313" key="2">
    <source>
        <dbReference type="EMBL" id="KAK7018451.1"/>
    </source>
</evidence>
<accession>A0AAW0AYB1</accession>
<dbReference type="SMART" id="SM00225">
    <property type="entry name" value="BTB"/>
    <property type="match status" value="1"/>
</dbReference>
<proteinExistence type="predicted"/>
<feature type="domain" description="BTB" evidence="1">
    <location>
        <begin position="28"/>
        <end position="102"/>
    </location>
</feature>
<gene>
    <name evidence="2" type="ORF">R3P38DRAFT_2538965</name>
</gene>
<dbReference type="InterPro" id="IPR000210">
    <property type="entry name" value="BTB/POZ_dom"/>
</dbReference>
<dbReference type="AlphaFoldDB" id="A0AAW0AYB1"/>
<evidence type="ECO:0000313" key="3">
    <source>
        <dbReference type="Proteomes" id="UP001362999"/>
    </source>
</evidence>
<dbReference type="PROSITE" id="PS50097">
    <property type="entry name" value="BTB"/>
    <property type="match status" value="1"/>
</dbReference>
<protein>
    <submittedName>
        <fullName evidence="2">BTB domain-containing protein</fullName>
    </submittedName>
</protein>
<organism evidence="2 3">
    <name type="scientific">Favolaschia claudopus</name>
    <dbReference type="NCBI Taxonomy" id="2862362"/>
    <lineage>
        <taxon>Eukaryota</taxon>
        <taxon>Fungi</taxon>
        <taxon>Dikarya</taxon>
        <taxon>Basidiomycota</taxon>
        <taxon>Agaricomycotina</taxon>
        <taxon>Agaricomycetes</taxon>
        <taxon>Agaricomycetidae</taxon>
        <taxon>Agaricales</taxon>
        <taxon>Marasmiineae</taxon>
        <taxon>Mycenaceae</taxon>
        <taxon>Favolaschia</taxon>
    </lineage>
</organism>
<dbReference type="SUPFAM" id="SSF54695">
    <property type="entry name" value="POZ domain"/>
    <property type="match status" value="1"/>
</dbReference>
<keyword evidence="3" id="KW-1185">Reference proteome</keyword>